<keyword evidence="6" id="KW-1185">Reference proteome</keyword>
<gene>
    <name evidence="5" type="ORF">GA0061103_0652</name>
</gene>
<dbReference type="InterPro" id="IPR007159">
    <property type="entry name" value="SpoVT-AbrB_dom"/>
</dbReference>
<dbReference type="InterPro" id="IPR051734">
    <property type="entry name" value="VapB_TA_antitoxins"/>
</dbReference>
<dbReference type="PANTHER" id="PTHR37550">
    <property type="entry name" value="ANTITOXIN VAPB1"/>
    <property type="match status" value="1"/>
</dbReference>
<dbReference type="Pfam" id="PF04014">
    <property type="entry name" value="MazE_antitoxin"/>
    <property type="match status" value="1"/>
</dbReference>
<sequence>MPHLTRVFQAGNSQAVRLPKEFRFNVERVEITQEGDALILRPHIETKETWMSLKAALARGLSDDFMADGRQEPEQQDRPDLDAVFS</sequence>
<keyword evidence="2" id="KW-0238">DNA-binding</keyword>
<protein>
    <submittedName>
        <fullName evidence="5">Antitoxin VapB</fullName>
    </submittedName>
</protein>
<dbReference type="PANTHER" id="PTHR37550:SF3">
    <property type="entry name" value="ANTITOXIN VAPB1"/>
    <property type="match status" value="1"/>
</dbReference>
<feature type="compositionally biased region" description="Basic and acidic residues" evidence="3">
    <location>
        <begin position="67"/>
        <end position="86"/>
    </location>
</feature>
<dbReference type="SUPFAM" id="SSF89447">
    <property type="entry name" value="AbrB/MazE/MraZ-like"/>
    <property type="match status" value="1"/>
</dbReference>
<dbReference type="EMBL" id="FMAG01000014">
    <property type="protein sequence ID" value="SCB49649.1"/>
    <property type="molecule type" value="Genomic_DNA"/>
</dbReference>
<dbReference type="RefSeq" id="WP_092719829.1">
    <property type="nucleotide sequence ID" value="NZ_FMAG01000014.1"/>
</dbReference>
<dbReference type="Proteomes" id="UP000199101">
    <property type="component" value="Unassembled WGS sequence"/>
</dbReference>
<name>A0A1C3XBS5_9HYPH</name>
<evidence type="ECO:0000313" key="5">
    <source>
        <dbReference type="EMBL" id="SCB49649.1"/>
    </source>
</evidence>
<dbReference type="NCBIfam" id="NF040493">
    <property type="entry name" value="TA_anti_VapB"/>
    <property type="match status" value="1"/>
</dbReference>
<evidence type="ECO:0000313" key="6">
    <source>
        <dbReference type="Proteomes" id="UP000199101"/>
    </source>
</evidence>
<dbReference type="Gene3D" id="2.10.260.10">
    <property type="match status" value="1"/>
</dbReference>
<feature type="region of interest" description="Disordered" evidence="3">
    <location>
        <begin position="64"/>
        <end position="86"/>
    </location>
</feature>
<evidence type="ECO:0000256" key="3">
    <source>
        <dbReference type="SAM" id="MobiDB-lite"/>
    </source>
</evidence>
<proteinExistence type="inferred from homology"/>
<dbReference type="InterPro" id="IPR047976">
    <property type="entry name" value="Anti_VapB2-like"/>
</dbReference>
<evidence type="ECO:0000256" key="1">
    <source>
        <dbReference type="ARBA" id="ARBA00007924"/>
    </source>
</evidence>
<accession>A0A1C3XBS5</accession>
<evidence type="ECO:0000256" key="2">
    <source>
        <dbReference type="PROSITE-ProRule" id="PRU01076"/>
    </source>
</evidence>
<feature type="domain" description="SpoVT-AbrB" evidence="4">
    <location>
        <begin position="5"/>
        <end position="45"/>
    </location>
</feature>
<dbReference type="GO" id="GO:0003677">
    <property type="term" value="F:DNA binding"/>
    <property type="evidence" value="ECO:0007669"/>
    <property type="project" value="UniProtKB-UniRule"/>
</dbReference>
<reference evidence="6" key="1">
    <citation type="submission" date="2016-08" db="EMBL/GenBank/DDBJ databases">
        <authorList>
            <person name="Varghese N."/>
            <person name="Submissions Spin"/>
        </authorList>
    </citation>
    <scope>NUCLEOTIDE SEQUENCE [LARGE SCALE GENOMIC DNA]</scope>
    <source>
        <strain evidence="6">HAMBI 2975</strain>
    </source>
</reference>
<dbReference type="InterPro" id="IPR037914">
    <property type="entry name" value="SpoVT-AbrB_sf"/>
</dbReference>
<comment type="similarity">
    <text evidence="1">Belongs to the VapB family.</text>
</comment>
<dbReference type="STRING" id="410764.GA0061103_0652"/>
<evidence type="ECO:0000259" key="4">
    <source>
        <dbReference type="PROSITE" id="PS51740"/>
    </source>
</evidence>
<organism evidence="5 6">
    <name type="scientific">Rhizobium multihospitium</name>
    <dbReference type="NCBI Taxonomy" id="410764"/>
    <lineage>
        <taxon>Bacteria</taxon>
        <taxon>Pseudomonadati</taxon>
        <taxon>Pseudomonadota</taxon>
        <taxon>Alphaproteobacteria</taxon>
        <taxon>Hyphomicrobiales</taxon>
        <taxon>Rhizobiaceae</taxon>
        <taxon>Rhizobium/Agrobacterium group</taxon>
        <taxon>Rhizobium</taxon>
    </lineage>
</organism>
<dbReference type="AlphaFoldDB" id="A0A1C3XBS5"/>
<dbReference type="PROSITE" id="PS51740">
    <property type="entry name" value="SPOVT_ABRB"/>
    <property type="match status" value="1"/>
</dbReference>
<dbReference type="OrthoDB" id="7173678at2"/>
<dbReference type="SMART" id="SM00966">
    <property type="entry name" value="SpoVT_AbrB"/>
    <property type="match status" value="1"/>
</dbReference>